<accession>A0A3Q3CUS5</accession>
<dbReference type="GO" id="GO:0005634">
    <property type="term" value="C:nucleus"/>
    <property type="evidence" value="ECO:0007669"/>
    <property type="project" value="UniProtKB-SubCell"/>
</dbReference>
<protein>
    <submittedName>
        <fullName evidence="8">SHOC2 leucine rich repeat scaffold protein</fullName>
    </submittedName>
</protein>
<comment type="subcellular location">
    <subcellularLocation>
        <location evidence="2">Cytoplasm</location>
    </subcellularLocation>
    <subcellularLocation>
        <location evidence="1">Nucleus</location>
    </subcellularLocation>
</comment>
<dbReference type="FunFam" id="3.80.10.10:FF:000327">
    <property type="entry name" value="leucine-rich repeat protein SHOC-2 isoform X2"/>
    <property type="match status" value="1"/>
</dbReference>
<dbReference type="SMART" id="SM00365">
    <property type="entry name" value="LRR_SD22"/>
    <property type="match status" value="5"/>
</dbReference>
<dbReference type="PANTHER" id="PTHR48051">
    <property type="match status" value="1"/>
</dbReference>
<feature type="region of interest" description="Disordered" evidence="7">
    <location>
        <begin position="1"/>
        <end position="75"/>
    </location>
</feature>
<evidence type="ECO:0000256" key="3">
    <source>
        <dbReference type="ARBA" id="ARBA00022490"/>
    </source>
</evidence>
<dbReference type="GO" id="GO:0005737">
    <property type="term" value="C:cytoplasm"/>
    <property type="evidence" value="ECO:0007669"/>
    <property type="project" value="UniProtKB-SubCell"/>
</dbReference>
<keyword evidence="4" id="KW-0433">Leucine-rich repeat</keyword>
<dbReference type="InterPro" id="IPR003591">
    <property type="entry name" value="Leu-rich_rpt_typical-subtyp"/>
</dbReference>
<dbReference type="Ensembl" id="ENSHBUT00000023052.1">
    <property type="protein sequence ID" value="ENSHBUP00000031253.1"/>
    <property type="gene ID" value="ENSHBUG00000016843.1"/>
</dbReference>
<keyword evidence="6" id="KW-0539">Nucleus</keyword>
<dbReference type="SMART" id="SM00364">
    <property type="entry name" value="LRR_BAC"/>
    <property type="match status" value="8"/>
</dbReference>
<evidence type="ECO:0000256" key="4">
    <source>
        <dbReference type="ARBA" id="ARBA00022614"/>
    </source>
</evidence>
<dbReference type="Pfam" id="PF13855">
    <property type="entry name" value="LRR_8"/>
    <property type="match status" value="3"/>
</dbReference>
<dbReference type="Proteomes" id="UP000264840">
    <property type="component" value="Unplaced"/>
</dbReference>
<feature type="compositionally biased region" description="Basic and acidic residues" evidence="7">
    <location>
        <begin position="26"/>
        <end position="45"/>
    </location>
</feature>
<evidence type="ECO:0000256" key="5">
    <source>
        <dbReference type="ARBA" id="ARBA00022737"/>
    </source>
</evidence>
<evidence type="ECO:0000313" key="8">
    <source>
        <dbReference type="Ensembl" id="ENSHBUP00000031253.1"/>
    </source>
</evidence>
<dbReference type="AlphaFoldDB" id="A0A3Q3CUS5"/>
<reference evidence="8" key="1">
    <citation type="submission" date="2025-08" db="UniProtKB">
        <authorList>
            <consortium name="Ensembl"/>
        </authorList>
    </citation>
    <scope>IDENTIFICATION</scope>
</reference>
<reference evidence="8" key="2">
    <citation type="submission" date="2025-09" db="UniProtKB">
        <authorList>
            <consortium name="Ensembl"/>
        </authorList>
    </citation>
    <scope>IDENTIFICATION</scope>
</reference>
<sequence length="537" mass="59672">MSSTLGKDKETKEKDPKGGPAGLVKDGGKDPKTKGKDAKEGKKDTSSSTPGVAFSVDNTIKRPNPATGTRKKSSNAEVIKELNKCREENSTRLDLSKRSIHTLPTSIKELTQLTELYLYSNKLQSLPAEVGCLSGLVTLALSENSLTSLPDSLDSLKKLRMLDLRHNKLREIPPVVYRLTSLTTLYLRFNRITTVEKDIRNLSKLTMLSIRENKIKQLPAEIGDAMSRTGGTMDFYHKCNMICLWSTCEYIQCKTQTHIPTALSCSYDSCHATVSVFGQGLLSSLVNLTSLTLARNCFQSYPVGGPSQFSTIYSLNMEHNRINKIPFGIFSRAKVLSKLNMKDNQLTALPLDFGTWTSMVELNLATNQLTKIPEDICGLASLEVLILSNNLLKKLPHGIGNLRKLRELDLEENKLECLPNEIAYLKDLQKLVLTNNQLTMLPRGIGHLLNLTHLGLGENQLQHLPEEIGTLENLEELYLNDNPNLHSLPFELALCSKLSIMSIENCPLTHLPPQIVAGGPSFIIQFLKMQGPYRAMV</sequence>
<dbReference type="GeneTree" id="ENSGT00940000156270"/>
<dbReference type="SUPFAM" id="SSF52058">
    <property type="entry name" value="L domain-like"/>
    <property type="match status" value="2"/>
</dbReference>
<feature type="compositionally biased region" description="Basic and acidic residues" evidence="7">
    <location>
        <begin position="1"/>
        <end position="17"/>
    </location>
</feature>
<dbReference type="InterPro" id="IPR001611">
    <property type="entry name" value="Leu-rich_rpt"/>
</dbReference>
<dbReference type="InterPro" id="IPR032675">
    <property type="entry name" value="LRR_dom_sf"/>
</dbReference>
<evidence type="ECO:0000256" key="6">
    <source>
        <dbReference type="ARBA" id="ARBA00023242"/>
    </source>
</evidence>
<dbReference type="Gene3D" id="3.80.10.10">
    <property type="entry name" value="Ribonuclease Inhibitor"/>
    <property type="match status" value="3"/>
</dbReference>
<dbReference type="PROSITE" id="PS51450">
    <property type="entry name" value="LRR"/>
    <property type="match status" value="5"/>
</dbReference>
<keyword evidence="5" id="KW-0677">Repeat</keyword>
<keyword evidence="9" id="KW-1185">Reference proteome</keyword>
<evidence type="ECO:0000256" key="7">
    <source>
        <dbReference type="SAM" id="MobiDB-lite"/>
    </source>
</evidence>
<dbReference type="PANTHER" id="PTHR48051:SF1">
    <property type="entry name" value="RAS SUPPRESSOR PROTEIN 1"/>
    <property type="match status" value="1"/>
</dbReference>
<keyword evidence="3" id="KW-0963">Cytoplasm</keyword>
<evidence type="ECO:0000256" key="1">
    <source>
        <dbReference type="ARBA" id="ARBA00004123"/>
    </source>
</evidence>
<evidence type="ECO:0000256" key="2">
    <source>
        <dbReference type="ARBA" id="ARBA00004496"/>
    </source>
</evidence>
<dbReference type="InterPro" id="IPR050216">
    <property type="entry name" value="LRR_domain-containing"/>
</dbReference>
<dbReference type="SMART" id="SM00369">
    <property type="entry name" value="LRR_TYP"/>
    <property type="match status" value="13"/>
</dbReference>
<name>A0A3Q3CUS5_HAPBU</name>
<dbReference type="FunFam" id="3.80.10.10:FF:000093">
    <property type="entry name" value="Putative leucine-rich repeat protein shoc-2"/>
    <property type="match status" value="1"/>
</dbReference>
<proteinExistence type="predicted"/>
<organism evidence="8 9">
    <name type="scientific">Haplochromis burtoni</name>
    <name type="common">Burton's mouthbrooder</name>
    <name type="synonym">Chromis burtoni</name>
    <dbReference type="NCBI Taxonomy" id="8153"/>
    <lineage>
        <taxon>Eukaryota</taxon>
        <taxon>Metazoa</taxon>
        <taxon>Chordata</taxon>
        <taxon>Craniata</taxon>
        <taxon>Vertebrata</taxon>
        <taxon>Euteleostomi</taxon>
        <taxon>Actinopterygii</taxon>
        <taxon>Neopterygii</taxon>
        <taxon>Teleostei</taxon>
        <taxon>Neoteleostei</taxon>
        <taxon>Acanthomorphata</taxon>
        <taxon>Ovalentaria</taxon>
        <taxon>Cichlomorphae</taxon>
        <taxon>Cichliformes</taxon>
        <taxon>Cichlidae</taxon>
        <taxon>African cichlids</taxon>
        <taxon>Pseudocrenilabrinae</taxon>
        <taxon>Haplochromini</taxon>
        <taxon>Haplochromis</taxon>
    </lineage>
</organism>
<evidence type="ECO:0000313" key="9">
    <source>
        <dbReference type="Proteomes" id="UP000264840"/>
    </source>
</evidence>